<dbReference type="Proteomes" id="UP000247810">
    <property type="component" value="Unassembled WGS sequence"/>
</dbReference>
<proteinExistence type="predicted"/>
<keyword evidence="1" id="KW-0472">Membrane</keyword>
<gene>
    <name evidence="2" type="ORF">BO71DRAFT_394267</name>
</gene>
<dbReference type="VEuPathDB" id="FungiDB:BO71DRAFT_394267"/>
<sequence>MDNKKYAHRLGLKNAASQQDLGSGLVFWFIEIISMIPSLGALLLYMGGRIGCILFVLGGNR</sequence>
<name>A0A319DPN5_9EURO</name>
<keyword evidence="1" id="KW-1133">Transmembrane helix</keyword>
<dbReference type="AlphaFoldDB" id="A0A319DPN5"/>
<feature type="transmembrane region" description="Helical" evidence="1">
    <location>
        <begin position="25"/>
        <end position="45"/>
    </location>
</feature>
<keyword evidence="3" id="KW-1185">Reference proteome</keyword>
<organism evidence="2 3">
    <name type="scientific">Aspergillus ellipticus CBS 707.79</name>
    <dbReference type="NCBI Taxonomy" id="1448320"/>
    <lineage>
        <taxon>Eukaryota</taxon>
        <taxon>Fungi</taxon>
        <taxon>Dikarya</taxon>
        <taxon>Ascomycota</taxon>
        <taxon>Pezizomycotina</taxon>
        <taxon>Eurotiomycetes</taxon>
        <taxon>Eurotiomycetidae</taxon>
        <taxon>Eurotiales</taxon>
        <taxon>Aspergillaceae</taxon>
        <taxon>Aspergillus</taxon>
        <taxon>Aspergillus subgen. Circumdati</taxon>
    </lineage>
</organism>
<accession>A0A319DPN5</accession>
<evidence type="ECO:0000256" key="1">
    <source>
        <dbReference type="SAM" id="Phobius"/>
    </source>
</evidence>
<evidence type="ECO:0000313" key="2">
    <source>
        <dbReference type="EMBL" id="PYH99536.1"/>
    </source>
</evidence>
<keyword evidence="1" id="KW-0812">Transmembrane</keyword>
<evidence type="ECO:0000313" key="3">
    <source>
        <dbReference type="Proteomes" id="UP000247810"/>
    </source>
</evidence>
<dbReference type="EMBL" id="KZ825801">
    <property type="protein sequence ID" value="PYH99536.1"/>
    <property type="molecule type" value="Genomic_DNA"/>
</dbReference>
<reference evidence="2 3" key="1">
    <citation type="submission" date="2018-02" db="EMBL/GenBank/DDBJ databases">
        <title>The genomes of Aspergillus section Nigri reveals drivers in fungal speciation.</title>
        <authorList>
            <consortium name="DOE Joint Genome Institute"/>
            <person name="Vesth T.C."/>
            <person name="Nybo J."/>
            <person name="Theobald S."/>
            <person name="Brandl J."/>
            <person name="Frisvad J.C."/>
            <person name="Nielsen K.F."/>
            <person name="Lyhne E.K."/>
            <person name="Kogle M.E."/>
            <person name="Kuo A."/>
            <person name="Riley R."/>
            <person name="Clum A."/>
            <person name="Nolan M."/>
            <person name="Lipzen A."/>
            <person name="Salamov A."/>
            <person name="Henrissat B."/>
            <person name="Wiebenga A."/>
            <person name="De vries R.P."/>
            <person name="Grigoriev I.V."/>
            <person name="Mortensen U.H."/>
            <person name="Andersen M.R."/>
            <person name="Baker S.E."/>
        </authorList>
    </citation>
    <scope>NUCLEOTIDE SEQUENCE [LARGE SCALE GENOMIC DNA]</scope>
    <source>
        <strain evidence="2 3">CBS 707.79</strain>
    </source>
</reference>
<protein>
    <submittedName>
        <fullName evidence="2">Uncharacterized protein</fullName>
    </submittedName>
</protein>